<organism evidence="2 3">
    <name type="scientific">Botryosphaeria dothidea</name>
    <dbReference type="NCBI Taxonomy" id="55169"/>
    <lineage>
        <taxon>Eukaryota</taxon>
        <taxon>Fungi</taxon>
        <taxon>Dikarya</taxon>
        <taxon>Ascomycota</taxon>
        <taxon>Pezizomycotina</taxon>
        <taxon>Dothideomycetes</taxon>
        <taxon>Dothideomycetes incertae sedis</taxon>
        <taxon>Botryosphaeriales</taxon>
        <taxon>Botryosphaeriaceae</taxon>
        <taxon>Botryosphaeria</taxon>
    </lineage>
</organism>
<evidence type="ECO:0000313" key="2">
    <source>
        <dbReference type="EMBL" id="KAF4304203.1"/>
    </source>
</evidence>
<gene>
    <name evidence="2" type="ORF">GTA08_BOTSDO08427</name>
</gene>
<dbReference type="EMBL" id="WWBZ02000051">
    <property type="protein sequence ID" value="KAF4304203.1"/>
    <property type="molecule type" value="Genomic_DNA"/>
</dbReference>
<comment type="caution">
    <text evidence="2">The sequence shown here is derived from an EMBL/GenBank/DDBJ whole genome shotgun (WGS) entry which is preliminary data.</text>
</comment>
<dbReference type="AlphaFoldDB" id="A0A8H4IS49"/>
<evidence type="ECO:0000313" key="3">
    <source>
        <dbReference type="Proteomes" id="UP000572817"/>
    </source>
</evidence>
<reference evidence="2" key="1">
    <citation type="submission" date="2020-04" db="EMBL/GenBank/DDBJ databases">
        <title>Genome Assembly and Annotation of Botryosphaeria dothidea sdau 11-99, a Latent Pathogen of Apple Fruit Ring Rot in China.</title>
        <authorList>
            <person name="Yu C."/>
            <person name="Diao Y."/>
            <person name="Lu Q."/>
            <person name="Zhao J."/>
            <person name="Cui S."/>
            <person name="Peng C."/>
            <person name="He B."/>
            <person name="Liu H."/>
        </authorList>
    </citation>
    <scope>NUCLEOTIDE SEQUENCE [LARGE SCALE GENOMIC DNA]</scope>
    <source>
        <strain evidence="2">Sdau11-99</strain>
    </source>
</reference>
<dbReference type="OrthoDB" id="3942688at2759"/>
<keyword evidence="3" id="KW-1185">Reference proteome</keyword>
<dbReference type="Proteomes" id="UP000572817">
    <property type="component" value="Unassembled WGS sequence"/>
</dbReference>
<protein>
    <submittedName>
        <fullName evidence="2">Uncharacterized protein</fullName>
    </submittedName>
</protein>
<accession>A0A8H4IS49</accession>
<evidence type="ECO:0000256" key="1">
    <source>
        <dbReference type="SAM" id="MobiDB-lite"/>
    </source>
</evidence>
<proteinExistence type="predicted"/>
<name>A0A8H4IS49_9PEZI</name>
<sequence length="218" mass="24747">MTPAIRIAEPAPDNTVPPRTARRINLSSASTRARPPSGIPQLVRSQTGHLQYAAPLRVRLKTSLRRLVHNVKKMLGRKKPAPTPEEAQCPCWHYPPDGWRFCRYDEHVVEGIGEIVAREAAMAWSRFHDRIMTLKQNIKGLVIDLWNTQSDPRIAYYDGLAFVNFYDEGNAQWKTMRGTENPDLEKALEQLLSKLEMTRNMAAEDTPADASEVLMKAE</sequence>
<feature type="region of interest" description="Disordered" evidence="1">
    <location>
        <begin position="1"/>
        <end position="21"/>
    </location>
</feature>